<protein>
    <submittedName>
        <fullName evidence="3">Uncharacterized protein</fullName>
    </submittedName>
</protein>
<keyword evidence="2" id="KW-1133">Transmembrane helix</keyword>
<name>A0ABM8BB71_9BIFI</name>
<organism evidence="3 4">
    <name type="scientific">Bombiscardovia apis</name>
    <dbReference type="NCBI Taxonomy" id="2932182"/>
    <lineage>
        <taxon>Bacteria</taxon>
        <taxon>Bacillati</taxon>
        <taxon>Actinomycetota</taxon>
        <taxon>Actinomycetes</taxon>
        <taxon>Bifidobacteriales</taxon>
        <taxon>Bifidobacteriaceae</taxon>
        <taxon>Bombiscardovia</taxon>
    </lineage>
</organism>
<keyword evidence="4" id="KW-1185">Reference proteome</keyword>
<feature type="transmembrane region" description="Helical" evidence="2">
    <location>
        <begin position="69"/>
        <end position="89"/>
    </location>
</feature>
<evidence type="ECO:0000313" key="4">
    <source>
        <dbReference type="Proteomes" id="UP001321748"/>
    </source>
</evidence>
<proteinExistence type="predicted"/>
<evidence type="ECO:0000256" key="1">
    <source>
        <dbReference type="SAM" id="MobiDB-lite"/>
    </source>
</evidence>
<evidence type="ECO:0000256" key="2">
    <source>
        <dbReference type="SAM" id="Phobius"/>
    </source>
</evidence>
<dbReference type="Proteomes" id="UP001321748">
    <property type="component" value="Chromosome"/>
</dbReference>
<sequence>MHKSVVPVENDHRSTSSAASSLGPEQVLARIVSWLLALCTLAAGGVQLARSVHDGFNIWLKQWLPGSELVWLTFACALLLLLVLIVVRIRLSVSYARSRSHSRARSGKHSALVRTRPRPRSGPVAPGATTVGVVGVAMAALSLLVASLYPVGVMGRPATAAPFGNSEQAQAVIERELAGCKSQWLSLGEADMPGISFGIMCPSQHTMYAEFFHDADQEHFASIVDKAGPALMRNYMSAEKNVAVQHFCSVSGTRWLAITPMHEGENLHHLLGGEIADLGQ</sequence>
<dbReference type="EMBL" id="AP026800">
    <property type="protein sequence ID" value="BDR54154.1"/>
    <property type="molecule type" value="Genomic_DNA"/>
</dbReference>
<reference evidence="3 4" key="1">
    <citation type="journal article" date="2023" name="Microbiol. Spectr.">
        <title>Symbiosis of Carpenter Bees with Uncharacterized Lactic Acid Bacteria Showing NAD Auxotrophy.</title>
        <authorList>
            <person name="Kawasaki S."/>
            <person name="Ozawa K."/>
            <person name="Mori T."/>
            <person name="Yamamoto A."/>
            <person name="Ito M."/>
            <person name="Ohkuma M."/>
            <person name="Sakamoto M."/>
            <person name="Matsutani M."/>
        </authorList>
    </citation>
    <scope>NUCLEOTIDE SEQUENCE [LARGE SCALE GENOMIC DNA]</scope>
    <source>
        <strain evidence="3 4">KimH</strain>
    </source>
</reference>
<evidence type="ECO:0000313" key="3">
    <source>
        <dbReference type="EMBL" id="BDR54154.1"/>
    </source>
</evidence>
<feature type="transmembrane region" description="Helical" evidence="2">
    <location>
        <begin position="124"/>
        <end position="149"/>
    </location>
</feature>
<accession>A0ABM8BB71</accession>
<feature type="transmembrane region" description="Helical" evidence="2">
    <location>
        <begin position="27"/>
        <end position="49"/>
    </location>
</feature>
<gene>
    <name evidence="3" type="ORF">KIMH_02650</name>
</gene>
<feature type="region of interest" description="Disordered" evidence="1">
    <location>
        <begin position="105"/>
        <end position="125"/>
    </location>
</feature>
<keyword evidence="2" id="KW-0812">Transmembrane</keyword>
<dbReference type="RefSeq" id="WP_317643174.1">
    <property type="nucleotide sequence ID" value="NZ_AP026800.1"/>
</dbReference>
<keyword evidence="2" id="KW-0472">Membrane</keyword>